<protein>
    <submittedName>
        <fullName evidence="2">Uncharacterized protein</fullName>
    </submittedName>
</protein>
<organism evidence="2 3">
    <name type="scientific">Yaniella flava</name>
    <dbReference type="NCBI Taxonomy" id="287930"/>
    <lineage>
        <taxon>Bacteria</taxon>
        <taxon>Bacillati</taxon>
        <taxon>Actinomycetota</taxon>
        <taxon>Actinomycetes</taxon>
        <taxon>Micrococcales</taxon>
        <taxon>Micrococcaceae</taxon>
        <taxon>Yaniella</taxon>
    </lineage>
</organism>
<accession>A0ABN2UJ89</accession>
<comment type="caution">
    <text evidence="2">The sequence shown here is derived from an EMBL/GenBank/DDBJ whole genome shotgun (WGS) entry which is preliminary data.</text>
</comment>
<sequence>MRCWETDKNPAGHCAEAKCVQAPDTTTGMVAHGGPSQRKKSEFYDDNSPSQLSSF</sequence>
<name>A0ABN2UJ89_9MICC</name>
<evidence type="ECO:0000256" key="1">
    <source>
        <dbReference type="SAM" id="MobiDB-lite"/>
    </source>
</evidence>
<gene>
    <name evidence="2" type="ORF">GCM10009720_18250</name>
</gene>
<dbReference type="EMBL" id="BAAAMN010000036">
    <property type="protein sequence ID" value="GAA2038113.1"/>
    <property type="molecule type" value="Genomic_DNA"/>
</dbReference>
<reference evidence="2 3" key="1">
    <citation type="journal article" date="2019" name="Int. J. Syst. Evol. Microbiol.">
        <title>The Global Catalogue of Microorganisms (GCM) 10K type strain sequencing project: providing services to taxonomists for standard genome sequencing and annotation.</title>
        <authorList>
            <consortium name="The Broad Institute Genomics Platform"/>
            <consortium name="The Broad Institute Genome Sequencing Center for Infectious Disease"/>
            <person name="Wu L."/>
            <person name="Ma J."/>
        </authorList>
    </citation>
    <scope>NUCLEOTIDE SEQUENCE [LARGE SCALE GENOMIC DNA]</scope>
    <source>
        <strain evidence="2 3">JCM 13595</strain>
    </source>
</reference>
<proteinExistence type="predicted"/>
<feature type="region of interest" description="Disordered" evidence="1">
    <location>
        <begin position="25"/>
        <end position="55"/>
    </location>
</feature>
<evidence type="ECO:0000313" key="3">
    <source>
        <dbReference type="Proteomes" id="UP001501461"/>
    </source>
</evidence>
<evidence type="ECO:0000313" key="2">
    <source>
        <dbReference type="EMBL" id="GAA2038113.1"/>
    </source>
</evidence>
<keyword evidence="3" id="KW-1185">Reference proteome</keyword>
<dbReference type="Proteomes" id="UP001501461">
    <property type="component" value="Unassembled WGS sequence"/>
</dbReference>